<evidence type="ECO:0000313" key="2">
    <source>
        <dbReference type="EMBL" id="SES00629.1"/>
    </source>
</evidence>
<dbReference type="EMBL" id="FOGU01000004">
    <property type="protein sequence ID" value="SES00629.1"/>
    <property type="molecule type" value="Genomic_DNA"/>
</dbReference>
<gene>
    <name evidence="2" type="ORF">SAMN04490244_104376</name>
</gene>
<name>A0A1H9TU55_9RHOB</name>
<feature type="compositionally biased region" description="Low complexity" evidence="1">
    <location>
        <begin position="123"/>
        <end position="133"/>
    </location>
</feature>
<evidence type="ECO:0000313" key="3">
    <source>
        <dbReference type="Proteomes" id="UP000198885"/>
    </source>
</evidence>
<sequence length="210" mass="22958">MLAGGAGGGGRDDHRQAFRLFHPHARRCAHRHPHRLGRVKPLRRCPSGHGRLGCSGPPDAQRRPPGRKRGGHTLYRDRRGRPALCRTSSTERRAVRIGGMSRVWRRTGHSMSAAVPPRREPRLLPGPGKLPSGVRRDLARTGRRPEGGREPGLRLGRPSRITHRKNVTINGWERGAAPSCGCAAIHPREIWTAEEGGVRTTGPAPSGRGP</sequence>
<keyword evidence="3" id="KW-1185">Reference proteome</keyword>
<reference evidence="2 3" key="1">
    <citation type="submission" date="2016-10" db="EMBL/GenBank/DDBJ databases">
        <authorList>
            <person name="de Groot N.N."/>
        </authorList>
    </citation>
    <scope>NUCLEOTIDE SEQUENCE [LARGE SCALE GENOMIC DNA]</scope>
    <source>
        <strain evidence="2 3">DSM 23042</strain>
    </source>
</reference>
<evidence type="ECO:0000256" key="1">
    <source>
        <dbReference type="SAM" id="MobiDB-lite"/>
    </source>
</evidence>
<dbReference type="Proteomes" id="UP000198885">
    <property type="component" value="Unassembled WGS sequence"/>
</dbReference>
<proteinExistence type="predicted"/>
<organism evidence="2 3">
    <name type="scientific">Tranquillimonas rosea</name>
    <dbReference type="NCBI Taxonomy" id="641238"/>
    <lineage>
        <taxon>Bacteria</taxon>
        <taxon>Pseudomonadati</taxon>
        <taxon>Pseudomonadota</taxon>
        <taxon>Alphaproteobacteria</taxon>
        <taxon>Rhodobacterales</taxon>
        <taxon>Roseobacteraceae</taxon>
        <taxon>Tranquillimonas</taxon>
    </lineage>
</organism>
<feature type="compositionally biased region" description="Basic and acidic residues" evidence="1">
    <location>
        <begin position="134"/>
        <end position="152"/>
    </location>
</feature>
<feature type="region of interest" description="Disordered" evidence="1">
    <location>
        <begin position="28"/>
        <end position="79"/>
    </location>
</feature>
<dbReference type="AlphaFoldDB" id="A0A1H9TU55"/>
<feature type="region of interest" description="Disordered" evidence="1">
    <location>
        <begin position="107"/>
        <end position="157"/>
    </location>
</feature>
<protein>
    <submittedName>
        <fullName evidence="2">Uncharacterized protein</fullName>
    </submittedName>
</protein>
<accession>A0A1H9TU55</accession>
<feature type="compositionally biased region" description="Basic residues" evidence="1">
    <location>
        <begin position="28"/>
        <end position="43"/>
    </location>
</feature>